<gene>
    <name evidence="2" type="ORF">FPB0191_00490</name>
</gene>
<dbReference type="Proteomes" id="UP000030901">
    <property type="component" value="Chromosome"/>
</dbReference>
<sequence length="106" mass="12668">MNNFNQQFSQLLNDIEQEMQRIGLWQVVPPKPDAFLSEQPFAIDTMHSYQWLQWIFLPRMRAIIDANGDIPRNFSLHPYFEECLKEDMQVIIFLQLIKKLDELVKA</sequence>
<evidence type="ECO:0000313" key="3">
    <source>
        <dbReference type="Proteomes" id="UP000030901"/>
    </source>
</evidence>
<dbReference type="InterPro" id="IPR023376">
    <property type="entry name" value="YqcC-like_dom"/>
</dbReference>
<dbReference type="PANTHER" id="PTHR39586">
    <property type="entry name" value="CYTOPLASMIC PROTEIN-RELATED"/>
    <property type="match status" value="1"/>
</dbReference>
<dbReference type="Pfam" id="PF04287">
    <property type="entry name" value="DUF446"/>
    <property type="match status" value="1"/>
</dbReference>
<accession>A0A0A7S0E4</accession>
<protein>
    <recommendedName>
        <fullName evidence="1">YqcC-like domain-containing protein</fullName>
    </recommendedName>
</protein>
<dbReference type="GO" id="GO:0044010">
    <property type="term" value="P:single-species biofilm formation"/>
    <property type="evidence" value="ECO:0007669"/>
    <property type="project" value="TreeGrafter"/>
</dbReference>
<dbReference type="AlphaFoldDB" id="A0A0A7S0E4"/>
<dbReference type="InterPro" id="IPR036814">
    <property type="entry name" value="YqcC-like_sf"/>
</dbReference>
<name>A0A0A7S0E4_FRIPE</name>
<proteinExistence type="predicted"/>
<evidence type="ECO:0000259" key="1">
    <source>
        <dbReference type="Pfam" id="PF04287"/>
    </source>
</evidence>
<evidence type="ECO:0000313" key="2">
    <source>
        <dbReference type="EMBL" id="AJA44322.1"/>
    </source>
</evidence>
<organism evidence="2 3">
    <name type="scientific">Frischella perrara</name>
    <dbReference type="NCBI Taxonomy" id="1267021"/>
    <lineage>
        <taxon>Bacteria</taxon>
        <taxon>Pseudomonadati</taxon>
        <taxon>Pseudomonadota</taxon>
        <taxon>Gammaproteobacteria</taxon>
        <taxon>Orbales</taxon>
        <taxon>Orbaceae</taxon>
        <taxon>Frischella</taxon>
    </lineage>
</organism>
<dbReference type="STRING" id="1267021.FPB0191_00490"/>
<dbReference type="OrthoDB" id="8794567at2"/>
<dbReference type="PANTHER" id="PTHR39586:SF1">
    <property type="entry name" value="CYTOPLASMIC PROTEIN"/>
    <property type="match status" value="1"/>
</dbReference>
<feature type="domain" description="YqcC-like" evidence="1">
    <location>
        <begin position="8"/>
        <end position="103"/>
    </location>
</feature>
<dbReference type="KEGG" id="fpp:FPB0191_00490"/>
<dbReference type="SUPFAM" id="SSF158452">
    <property type="entry name" value="YqcC-like"/>
    <property type="match status" value="1"/>
</dbReference>
<dbReference type="PIRSF" id="PIRSF006257">
    <property type="entry name" value="UCP006257"/>
    <property type="match status" value="1"/>
</dbReference>
<dbReference type="EMBL" id="CP009056">
    <property type="protein sequence ID" value="AJA44322.1"/>
    <property type="molecule type" value="Genomic_DNA"/>
</dbReference>
<keyword evidence="3" id="KW-1185">Reference proteome</keyword>
<dbReference type="InterPro" id="IPR007384">
    <property type="entry name" value="UCP006257"/>
</dbReference>
<dbReference type="RefSeq" id="WP_039103737.1">
    <property type="nucleotide sequence ID" value="NZ_CAMKYU010000005.1"/>
</dbReference>
<reference evidence="2 3" key="1">
    <citation type="journal article" date="2014" name="Appl. Environ. Microbiol.">
        <title>Gut symbionts from distinct hosts exhibit genotoxic activity via divergent colibactin biosynthetic pathways.</title>
        <authorList>
            <person name="Engel P."/>
            <person name="Vizcaino M.I."/>
            <person name="Crawford J.M."/>
        </authorList>
    </citation>
    <scope>NUCLEOTIDE SEQUENCE [LARGE SCALE GENOMIC DNA]</scope>
    <source>
        <strain evidence="2 3">PEB0191</strain>
    </source>
</reference>
<dbReference type="HOGENOM" id="CLU_130358_0_0_6"/>
<dbReference type="Gene3D" id="1.20.1440.40">
    <property type="entry name" value="YqcC-like"/>
    <property type="match status" value="1"/>
</dbReference>